<name>A0A835Z1B2_9STRA</name>
<organism evidence="5 7">
    <name type="scientific">Tribonema minus</name>
    <dbReference type="NCBI Taxonomy" id="303371"/>
    <lineage>
        <taxon>Eukaryota</taxon>
        <taxon>Sar</taxon>
        <taxon>Stramenopiles</taxon>
        <taxon>Ochrophyta</taxon>
        <taxon>PX clade</taxon>
        <taxon>Xanthophyceae</taxon>
        <taxon>Tribonematales</taxon>
        <taxon>Tribonemataceae</taxon>
        <taxon>Tribonema</taxon>
    </lineage>
</organism>
<dbReference type="InterPro" id="IPR002885">
    <property type="entry name" value="PPR_rpt"/>
</dbReference>
<feature type="repeat" description="PPR" evidence="2">
    <location>
        <begin position="273"/>
        <end position="307"/>
    </location>
</feature>
<sequence length="448" mass="49207">MLRVNLLGRYVVKSTGSGAPTRVALSPPTRTAWAFFVRRHTFSGDARNPGAAAREPLHRHPHQVTVLQRASHEHGIASHSTTRQQHITRGGKTSPSSSSARSIHALGRRKKWNDALQIFRSIEEPTALEVRALLGTMAYNHQPQHAMIALRQLQGSGAVTFHDYELAIHAHAKELPLVALELLHKMEREGFGWTLRARGTVLQALGKDGRLNAALHLIDEMEQRNFSPTDLDYLVLIVACARGKSGMRAGDRGGSEQALEFLQRMQDKGPVPDIRHYNAAMKVCVTKGDSAKAISMFQSARDQGMQPNIRSWGALLDAIGKAGQVAEMMAWYGEMLAIGGVLPDLVIMTTLLDNAGKAGEVRIAEGIWSETRDRQLAPNNRTYNALINCYATARQPDKAEGVLAEMVQSAAVKPDAISFNRCVKLCMAVHLTAYGPIAVQEQRSHFIC</sequence>
<feature type="domain" description="PROP1-like PPR" evidence="4">
    <location>
        <begin position="206"/>
        <end position="359"/>
    </location>
</feature>
<evidence type="ECO:0000256" key="2">
    <source>
        <dbReference type="PROSITE-ProRule" id="PRU00708"/>
    </source>
</evidence>
<keyword evidence="1" id="KW-0677">Repeat</keyword>
<dbReference type="OrthoDB" id="185373at2759"/>
<dbReference type="PROSITE" id="PS51375">
    <property type="entry name" value="PPR"/>
    <property type="match status" value="3"/>
</dbReference>
<evidence type="ECO:0000313" key="5">
    <source>
        <dbReference type="EMBL" id="KAG5184454.1"/>
    </source>
</evidence>
<dbReference type="Proteomes" id="UP000664859">
    <property type="component" value="Unassembled WGS sequence"/>
</dbReference>
<dbReference type="InterPro" id="IPR011990">
    <property type="entry name" value="TPR-like_helical_dom_sf"/>
</dbReference>
<evidence type="ECO:0000313" key="6">
    <source>
        <dbReference type="EMBL" id="KAG5189784.1"/>
    </source>
</evidence>
<keyword evidence="7" id="KW-1185">Reference proteome</keyword>
<comment type="caution">
    <text evidence="5">The sequence shown here is derived from an EMBL/GenBank/DDBJ whole genome shotgun (WGS) entry which is preliminary data.</text>
</comment>
<dbReference type="EMBL" id="JAFCMP010000045">
    <property type="protein sequence ID" value="KAG5189784.1"/>
    <property type="molecule type" value="Genomic_DNA"/>
</dbReference>
<gene>
    <name evidence="6" type="ORF">JKP88DRAFT_176600</name>
    <name evidence="5" type="ORF">JKP88DRAFT_181295</name>
</gene>
<evidence type="ECO:0000256" key="1">
    <source>
        <dbReference type="ARBA" id="ARBA00022737"/>
    </source>
</evidence>
<feature type="repeat" description="PPR" evidence="2">
    <location>
        <begin position="379"/>
        <end position="413"/>
    </location>
</feature>
<evidence type="ECO:0000259" key="4">
    <source>
        <dbReference type="Pfam" id="PF17177"/>
    </source>
</evidence>
<feature type="repeat" description="PPR" evidence="2">
    <location>
        <begin position="194"/>
        <end position="228"/>
    </location>
</feature>
<proteinExistence type="predicted"/>
<dbReference type="SUPFAM" id="SSF81901">
    <property type="entry name" value="HCP-like"/>
    <property type="match status" value="1"/>
</dbReference>
<dbReference type="NCBIfam" id="TIGR00756">
    <property type="entry name" value="PPR"/>
    <property type="match status" value="3"/>
</dbReference>
<accession>A0A835Z1B2</accession>
<feature type="compositionally biased region" description="Polar residues" evidence="3">
    <location>
        <begin position="78"/>
        <end position="93"/>
    </location>
</feature>
<evidence type="ECO:0000256" key="3">
    <source>
        <dbReference type="SAM" id="MobiDB-lite"/>
    </source>
</evidence>
<dbReference type="Pfam" id="PF13041">
    <property type="entry name" value="PPR_2"/>
    <property type="match status" value="1"/>
</dbReference>
<evidence type="ECO:0000313" key="7">
    <source>
        <dbReference type="Proteomes" id="UP000664859"/>
    </source>
</evidence>
<dbReference type="Gene3D" id="1.25.40.10">
    <property type="entry name" value="Tetratricopeptide repeat domain"/>
    <property type="match status" value="3"/>
</dbReference>
<dbReference type="EMBL" id="JAFCMP010000167">
    <property type="protein sequence ID" value="KAG5184454.1"/>
    <property type="molecule type" value="Genomic_DNA"/>
</dbReference>
<dbReference type="PANTHER" id="PTHR47447">
    <property type="entry name" value="OS03G0856100 PROTEIN"/>
    <property type="match status" value="1"/>
</dbReference>
<dbReference type="InterPro" id="IPR033443">
    <property type="entry name" value="PROP1-like_PPR_dom"/>
</dbReference>
<feature type="region of interest" description="Disordered" evidence="3">
    <location>
        <begin position="74"/>
        <end position="102"/>
    </location>
</feature>
<dbReference type="Pfam" id="PF17177">
    <property type="entry name" value="PPR_long"/>
    <property type="match status" value="1"/>
</dbReference>
<protein>
    <recommendedName>
        <fullName evidence="4">PROP1-like PPR domain-containing protein</fullName>
    </recommendedName>
</protein>
<dbReference type="PANTHER" id="PTHR47447:SF17">
    <property type="entry name" value="OS12G0638900 PROTEIN"/>
    <property type="match status" value="1"/>
</dbReference>
<reference evidence="5" key="1">
    <citation type="submission" date="2021-02" db="EMBL/GenBank/DDBJ databases">
        <title>First Annotated Genome of the Yellow-green Alga Tribonema minus.</title>
        <authorList>
            <person name="Mahan K.M."/>
        </authorList>
    </citation>
    <scope>NUCLEOTIDE SEQUENCE</scope>
    <source>
        <strain evidence="5">UTEX B ZZ1240</strain>
    </source>
</reference>
<dbReference type="AlphaFoldDB" id="A0A835Z1B2"/>